<feature type="compositionally biased region" description="Basic and acidic residues" evidence="3">
    <location>
        <begin position="433"/>
        <end position="444"/>
    </location>
</feature>
<dbReference type="PANTHER" id="PTHR45614">
    <property type="entry name" value="MYB PROTEIN-RELATED"/>
    <property type="match status" value="1"/>
</dbReference>
<dbReference type="PANTHER" id="PTHR45614:SF274">
    <property type="entry name" value="MYB-LIKE DNA-BINDING PROTEIN"/>
    <property type="match status" value="1"/>
</dbReference>
<dbReference type="SMART" id="SM00717">
    <property type="entry name" value="SANT"/>
    <property type="match status" value="3"/>
</dbReference>
<feature type="compositionally biased region" description="Acidic residues" evidence="3">
    <location>
        <begin position="1"/>
        <end position="11"/>
    </location>
</feature>
<dbReference type="PROSITE" id="PS51294">
    <property type="entry name" value="HTH_MYB"/>
    <property type="match status" value="3"/>
</dbReference>
<dbReference type="SUPFAM" id="SSF46689">
    <property type="entry name" value="Homeodomain-like"/>
    <property type="match status" value="2"/>
</dbReference>
<accession>A0ABD3QKY9</accession>
<dbReference type="AlphaFoldDB" id="A0ABD3QKY9"/>
<proteinExistence type="predicted"/>
<organism evidence="6 7">
    <name type="scientific">Cyclotella cryptica</name>
    <dbReference type="NCBI Taxonomy" id="29204"/>
    <lineage>
        <taxon>Eukaryota</taxon>
        <taxon>Sar</taxon>
        <taxon>Stramenopiles</taxon>
        <taxon>Ochrophyta</taxon>
        <taxon>Bacillariophyta</taxon>
        <taxon>Coscinodiscophyceae</taxon>
        <taxon>Thalassiosirophycidae</taxon>
        <taxon>Stephanodiscales</taxon>
        <taxon>Stephanodiscaceae</taxon>
        <taxon>Cyclotella</taxon>
    </lineage>
</organism>
<evidence type="ECO:0000256" key="1">
    <source>
        <dbReference type="ARBA" id="ARBA00022737"/>
    </source>
</evidence>
<gene>
    <name evidence="6" type="ORF">HJC23_001676</name>
</gene>
<dbReference type="FunFam" id="1.10.10.60:FF:000010">
    <property type="entry name" value="Transcriptional activator Myb isoform A"/>
    <property type="match status" value="1"/>
</dbReference>
<feature type="domain" description="HTH myb-type" evidence="5">
    <location>
        <begin position="275"/>
        <end position="332"/>
    </location>
</feature>
<evidence type="ECO:0000259" key="4">
    <source>
        <dbReference type="PROSITE" id="PS50090"/>
    </source>
</evidence>
<feature type="compositionally biased region" description="Polar residues" evidence="3">
    <location>
        <begin position="104"/>
        <end position="113"/>
    </location>
</feature>
<feature type="domain" description="Myb-like" evidence="4">
    <location>
        <begin position="382"/>
        <end position="432"/>
    </location>
</feature>
<feature type="domain" description="Myb-like" evidence="4">
    <location>
        <begin position="329"/>
        <end position="381"/>
    </location>
</feature>
<comment type="caution">
    <text evidence="6">The sequence shown here is derived from an EMBL/GenBank/DDBJ whole genome shotgun (WGS) entry which is preliminary data.</text>
</comment>
<evidence type="ECO:0000256" key="3">
    <source>
        <dbReference type="SAM" id="MobiDB-lite"/>
    </source>
</evidence>
<feature type="compositionally biased region" description="Acidic residues" evidence="3">
    <location>
        <begin position="58"/>
        <end position="70"/>
    </location>
</feature>
<dbReference type="PROSITE" id="PS50090">
    <property type="entry name" value="MYB_LIKE"/>
    <property type="match status" value="3"/>
</dbReference>
<reference evidence="6 7" key="1">
    <citation type="journal article" date="2020" name="G3 (Bethesda)">
        <title>Improved Reference Genome for Cyclotella cryptica CCMP332, a Model for Cell Wall Morphogenesis, Salinity Adaptation, and Lipid Production in Diatoms (Bacillariophyta).</title>
        <authorList>
            <person name="Roberts W.R."/>
            <person name="Downey K.M."/>
            <person name="Ruck E.C."/>
            <person name="Traller J.C."/>
            <person name="Alverson A.J."/>
        </authorList>
    </citation>
    <scope>NUCLEOTIDE SEQUENCE [LARGE SCALE GENOMIC DNA]</scope>
    <source>
        <strain evidence="6 7">CCMP332</strain>
    </source>
</reference>
<feature type="domain" description="HTH myb-type" evidence="5">
    <location>
        <begin position="333"/>
        <end position="377"/>
    </location>
</feature>
<feature type="domain" description="Myb-like" evidence="4">
    <location>
        <begin position="282"/>
        <end position="328"/>
    </location>
</feature>
<sequence>MFSSYADDENPLMEANSEHFVHNDGRISYQTENANHFAETESFAPIKAEVLYEHSESFDVEEDLEDDEDDLGRKPSLSDASEASNYSSLLGPPKKRRFDETPDRNGSVSSFAASQPGIAGLQPSPAAHLSSGMQFGGSAMPRQSNAFDMWHNHGGMSPAFYNTHHYLSSGIGAAAMPMAENNGTPNIAADQKISGMTPLVFSGMPHAGFHYPSNAMAIRNVVNADGQVQQIYQVVSSDSQGENMNVSATAPMAPMIVHNGMLLSGGVAGMAIPLQKPKKWVRWSEQEDQHLRRAVRTLGENNFKMISERVFHGTRSEVQCKNRWKKALQPGLVKGRWTREEDEIILNHVRDSNGNVKWSEIAKQLPGRIGEQVKERWVNSLDPDVKKGVWSQTEMNILINAQKELGNRWSEIAKLIPGRSENSVKNRWYNQKTSDRRAQKKAREIGQPVAARSTHSDEESEYDEYEDYEGDEARYATSNQVKTCDSSDGITVPVSSADV</sequence>
<dbReference type="CDD" id="cd00167">
    <property type="entry name" value="SANT"/>
    <property type="match status" value="3"/>
</dbReference>
<evidence type="ECO:0000313" key="6">
    <source>
        <dbReference type="EMBL" id="KAL3800839.1"/>
    </source>
</evidence>
<feature type="compositionally biased region" description="Acidic residues" evidence="3">
    <location>
        <begin position="458"/>
        <end position="470"/>
    </location>
</feature>
<evidence type="ECO:0000256" key="2">
    <source>
        <dbReference type="ARBA" id="ARBA00023125"/>
    </source>
</evidence>
<feature type="region of interest" description="Disordered" evidence="3">
    <location>
        <begin position="426"/>
        <end position="499"/>
    </location>
</feature>
<dbReference type="Proteomes" id="UP001516023">
    <property type="component" value="Unassembled WGS sequence"/>
</dbReference>
<evidence type="ECO:0000259" key="5">
    <source>
        <dbReference type="PROSITE" id="PS51294"/>
    </source>
</evidence>
<name>A0ABD3QKY9_9STRA</name>
<keyword evidence="2" id="KW-0238">DNA-binding</keyword>
<dbReference type="InterPro" id="IPR050560">
    <property type="entry name" value="MYB_TF"/>
</dbReference>
<dbReference type="InterPro" id="IPR017930">
    <property type="entry name" value="Myb_dom"/>
</dbReference>
<feature type="region of interest" description="Disordered" evidence="3">
    <location>
        <begin position="57"/>
        <end position="137"/>
    </location>
</feature>
<feature type="region of interest" description="Disordered" evidence="3">
    <location>
        <begin position="1"/>
        <end position="20"/>
    </location>
</feature>
<dbReference type="InterPro" id="IPR001005">
    <property type="entry name" value="SANT/Myb"/>
</dbReference>
<evidence type="ECO:0000313" key="7">
    <source>
        <dbReference type="Proteomes" id="UP001516023"/>
    </source>
</evidence>
<dbReference type="GO" id="GO:0003677">
    <property type="term" value="F:DNA binding"/>
    <property type="evidence" value="ECO:0007669"/>
    <property type="project" value="UniProtKB-KW"/>
</dbReference>
<dbReference type="Gene3D" id="1.10.10.60">
    <property type="entry name" value="Homeodomain-like"/>
    <property type="match status" value="3"/>
</dbReference>
<dbReference type="Pfam" id="PF00249">
    <property type="entry name" value="Myb_DNA-binding"/>
    <property type="match status" value="3"/>
</dbReference>
<feature type="compositionally biased region" description="Polar residues" evidence="3">
    <location>
        <begin position="476"/>
        <end position="489"/>
    </location>
</feature>
<keyword evidence="7" id="KW-1185">Reference proteome</keyword>
<dbReference type="InterPro" id="IPR009057">
    <property type="entry name" value="Homeodomain-like_sf"/>
</dbReference>
<keyword evidence="1" id="KW-0677">Repeat</keyword>
<protein>
    <submittedName>
        <fullName evidence="6">Uncharacterized protein</fullName>
    </submittedName>
</protein>
<feature type="domain" description="HTH myb-type" evidence="5">
    <location>
        <begin position="382"/>
        <end position="436"/>
    </location>
</feature>
<feature type="compositionally biased region" description="Polar residues" evidence="3">
    <location>
        <begin position="78"/>
        <end position="88"/>
    </location>
</feature>
<dbReference type="EMBL" id="JABMIG020000030">
    <property type="protein sequence ID" value="KAL3800839.1"/>
    <property type="molecule type" value="Genomic_DNA"/>
</dbReference>